<gene>
    <name evidence="3" type="ORF">GCM10012286_61020</name>
</gene>
<feature type="signal peptide" evidence="2">
    <location>
        <begin position="1"/>
        <end position="30"/>
    </location>
</feature>
<keyword evidence="4" id="KW-1185">Reference proteome</keyword>
<evidence type="ECO:0000313" key="4">
    <source>
        <dbReference type="Proteomes" id="UP000656881"/>
    </source>
</evidence>
<keyword evidence="2" id="KW-0732">Signal</keyword>
<feature type="region of interest" description="Disordered" evidence="1">
    <location>
        <begin position="39"/>
        <end position="110"/>
    </location>
</feature>
<evidence type="ECO:0000256" key="2">
    <source>
        <dbReference type="SAM" id="SignalP"/>
    </source>
</evidence>
<dbReference type="RefSeq" id="WP_164321659.1">
    <property type="nucleotide sequence ID" value="NZ_BMNG01000014.1"/>
</dbReference>
<comment type="caution">
    <text evidence="3">The sequence shown here is derived from an EMBL/GenBank/DDBJ whole genome shotgun (WGS) entry which is preliminary data.</text>
</comment>
<sequence length="110" mass="11169">MNRPARGRPARARLVVVAAALFLLTGCAQSVDPIERLGRKAAEKMPSRKAGPSPGCERAGAAAPGAGPGARTESAAPEEPDARAEPGARARRCPDAESASPVPAPRADPP</sequence>
<organism evidence="3 4">
    <name type="scientific">Streptomyces lasiicapitis</name>
    <dbReference type="NCBI Taxonomy" id="1923961"/>
    <lineage>
        <taxon>Bacteria</taxon>
        <taxon>Bacillati</taxon>
        <taxon>Actinomycetota</taxon>
        <taxon>Actinomycetes</taxon>
        <taxon>Kitasatosporales</taxon>
        <taxon>Streptomycetaceae</taxon>
        <taxon>Streptomyces</taxon>
    </lineage>
</organism>
<dbReference type="PROSITE" id="PS51257">
    <property type="entry name" value="PROKAR_LIPOPROTEIN"/>
    <property type="match status" value="1"/>
</dbReference>
<evidence type="ECO:0000313" key="3">
    <source>
        <dbReference type="EMBL" id="GGO53479.1"/>
    </source>
</evidence>
<reference evidence="4" key="1">
    <citation type="journal article" date="2019" name="Int. J. Syst. Evol. Microbiol.">
        <title>The Global Catalogue of Microorganisms (GCM) 10K type strain sequencing project: providing services to taxonomists for standard genome sequencing and annotation.</title>
        <authorList>
            <consortium name="The Broad Institute Genomics Platform"/>
            <consortium name="The Broad Institute Genome Sequencing Center for Infectious Disease"/>
            <person name="Wu L."/>
            <person name="Ma J."/>
        </authorList>
    </citation>
    <scope>NUCLEOTIDE SEQUENCE [LARGE SCALE GENOMIC DNA]</scope>
    <source>
        <strain evidence="4">CGMCC 4.7349</strain>
    </source>
</reference>
<evidence type="ECO:0008006" key="5">
    <source>
        <dbReference type="Google" id="ProtNLM"/>
    </source>
</evidence>
<feature type="compositionally biased region" description="Basic and acidic residues" evidence="1">
    <location>
        <begin position="80"/>
        <end position="95"/>
    </location>
</feature>
<protein>
    <recommendedName>
        <fullName evidence="5">Lipoprotein</fullName>
    </recommendedName>
</protein>
<dbReference type="EMBL" id="BMNG01000014">
    <property type="protein sequence ID" value="GGO53479.1"/>
    <property type="molecule type" value="Genomic_DNA"/>
</dbReference>
<dbReference type="Proteomes" id="UP000656881">
    <property type="component" value="Unassembled WGS sequence"/>
</dbReference>
<feature type="chain" id="PRO_5047359857" description="Lipoprotein" evidence="2">
    <location>
        <begin position="31"/>
        <end position="110"/>
    </location>
</feature>
<name>A0ABQ2MKQ1_9ACTN</name>
<feature type="compositionally biased region" description="Low complexity" evidence="1">
    <location>
        <begin position="59"/>
        <end position="77"/>
    </location>
</feature>
<proteinExistence type="predicted"/>
<accession>A0ABQ2MKQ1</accession>
<evidence type="ECO:0000256" key="1">
    <source>
        <dbReference type="SAM" id="MobiDB-lite"/>
    </source>
</evidence>